<dbReference type="Proteomes" id="UP000039046">
    <property type="component" value="Unassembled WGS sequence"/>
</dbReference>
<dbReference type="EMBL" id="CDHN01000002">
    <property type="protein sequence ID" value="CEJ89161.1"/>
    <property type="molecule type" value="Genomic_DNA"/>
</dbReference>
<evidence type="ECO:0000313" key="3">
    <source>
        <dbReference type="Proteomes" id="UP000039046"/>
    </source>
</evidence>
<feature type="compositionally biased region" description="Polar residues" evidence="1">
    <location>
        <begin position="12"/>
        <end position="27"/>
    </location>
</feature>
<dbReference type="HOGENOM" id="CLU_2723993_0_0_1"/>
<accession>A0A0A1SWY4</accession>
<dbReference type="OrthoDB" id="3513895at2759"/>
<evidence type="ECO:0000256" key="1">
    <source>
        <dbReference type="SAM" id="MobiDB-lite"/>
    </source>
</evidence>
<name>A0A0A1SWY4_9HYPO</name>
<keyword evidence="3" id="KW-1185">Reference proteome</keyword>
<proteinExistence type="predicted"/>
<organism evidence="2 3">
    <name type="scientific">[Torrubiella] hemipterigena</name>
    <dbReference type="NCBI Taxonomy" id="1531966"/>
    <lineage>
        <taxon>Eukaryota</taxon>
        <taxon>Fungi</taxon>
        <taxon>Dikarya</taxon>
        <taxon>Ascomycota</taxon>
        <taxon>Pezizomycotina</taxon>
        <taxon>Sordariomycetes</taxon>
        <taxon>Hypocreomycetidae</taxon>
        <taxon>Hypocreales</taxon>
        <taxon>Clavicipitaceae</taxon>
        <taxon>Clavicipitaceae incertae sedis</taxon>
        <taxon>'Torrubiella' clade</taxon>
    </lineage>
</organism>
<feature type="region of interest" description="Disordered" evidence="1">
    <location>
        <begin position="1"/>
        <end position="31"/>
    </location>
</feature>
<gene>
    <name evidence="2" type="ORF">VHEMI05021</name>
</gene>
<reference evidence="2 3" key="1">
    <citation type="journal article" date="2015" name="Genome Announc.">
        <title>Draft Genome Sequence and Gene Annotation of the Entomopathogenic Fungus Verticillium hemipterigenum.</title>
        <authorList>
            <person name="Horn F."/>
            <person name="Habel A."/>
            <person name="Scharf D.H."/>
            <person name="Dworschak J."/>
            <person name="Brakhage A.A."/>
            <person name="Guthke R."/>
            <person name="Hertweck C."/>
            <person name="Linde J."/>
        </authorList>
    </citation>
    <scope>NUCLEOTIDE SEQUENCE [LARGE SCALE GENOMIC DNA]</scope>
</reference>
<evidence type="ECO:0000313" key="2">
    <source>
        <dbReference type="EMBL" id="CEJ89161.1"/>
    </source>
</evidence>
<dbReference type="AlphaFoldDB" id="A0A0A1SWY4"/>
<sequence>MPEASRPPTKRSLCQTRQNPKQSSTHRPSIKNEVQFVLPGSGANDFAEPIEINTNAVAQPFLNPETLENQVP</sequence>
<protein>
    <submittedName>
        <fullName evidence="2">Uncharacterized protein</fullName>
    </submittedName>
</protein>